<keyword evidence="1" id="KW-0677">Repeat</keyword>
<comment type="caution">
    <text evidence="6">The sequence shown here is derived from an EMBL/GenBank/DDBJ whole genome shotgun (WGS) entry which is preliminary data.</text>
</comment>
<gene>
    <name evidence="6" type="ORF">JBS370_LOCUS34414</name>
    <name evidence="5" type="ORF">ZHD862_LOCUS23007</name>
</gene>
<dbReference type="Gene3D" id="1.25.40.20">
    <property type="entry name" value="Ankyrin repeat-containing domain"/>
    <property type="match status" value="2"/>
</dbReference>
<dbReference type="Gene3D" id="1.10.287.110">
    <property type="entry name" value="DnaJ domain"/>
    <property type="match status" value="1"/>
</dbReference>
<accession>A0A819Z752</accession>
<feature type="repeat" description="ANK" evidence="3">
    <location>
        <begin position="264"/>
        <end position="296"/>
    </location>
</feature>
<sequence>MVTLDKTPYEILDVPEDIDYDKLCEVYRTKIHEHLQKKISAINYRHICRAYETLSDFDKRKHYDSHNEWISELSIDEYTLQQLAAEPDLIRDLKQRLRSANLTILNAQDPITGHTTLYSAARTGNIEAVKFLTEQGADSDLSQRIQSTALHAASFYGHADIVRYLLESGANYRIANSYGRTAEEEAYNDDVKNVFIVFKQIDYVRVAANELDWFLKNGLKQCQDTTYFAQHQTLLHCASKKGYFELVRWLIVQCSANMDLIDFNGNSALHLAAYGGHIPIVDYLLNRGCDPTLRNRWGTTAEEQGTKHDSRITDIFKCMRERDMFEMARTGVDWWFYYYFDNKSKDIIDSNGISLLYYACRFGQYSVAKWL</sequence>
<dbReference type="AlphaFoldDB" id="A0A819Z752"/>
<name>A0A819Z752_9BILA</name>
<dbReference type="InterPro" id="IPR036770">
    <property type="entry name" value="Ankyrin_rpt-contain_sf"/>
</dbReference>
<evidence type="ECO:0000313" key="6">
    <source>
        <dbReference type="EMBL" id="CAF4159371.1"/>
    </source>
</evidence>
<evidence type="ECO:0000256" key="1">
    <source>
        <dbReference type="ARBA" id="ARBA00022737"/>
    </source>
</evidence>
<dbReference type="EMBL" id="CAJNOT010001468">
    <property type="protein sequence ID" value="CAF1204028.1"/>
    <property type="molecule type" value="Genomic_DNA"/>
</dbReference>
<dbReference type="Proteomes" id="UP000663836">
    <property type="component" value="Unassembled WGS sequence"/>
</dbReference>
<evidence type="ECO:0000256" key="2">
    <source>
        <dbReference type="ARBA" id="ARBA00023043"/>
    </source>
</evidence>
<dbReference type="InterPro" id="IPR036869">
    <property type="entry name" value="J_dom_sf"/>
</dbReference>
<feature type="repeat" description="ANK" evidence="3">
    <location>
        <begin position="112"/>
        <end position="144"/>
    </location>
</feature>
<organism evidence="6 7">
    <name type="scientific">Rotaria sordida</name>
    <dbReference type="NCBI Taxonomy" id="392033"/>
    <lineage>
        <taxon>Eukaryota</taxon>
        <taxon>Metazoa</taxon>
        <taxon>Spiralia</taxon>
        <taxon>Gnathifera</taxon>
        <taxon>Rotifera</taxon>
        <taxon>Eurotatoria</taxon>
        <taxon>Bdelloidea</taxon>
        <taxon>Philodinida</taxon>
        <taxon>Philodinidae</taxon>
        <taxon>Rotaria</taxon>
    </lineage>
</organism>
<dbReference type="InterPro" id="IPR018253">
    <property type="entry name" value="DnaJ_domain_CS"/>
</dbReference>
<dbReference type="PANTHER" id="PTHR24166">
    <property type="entry name" value="ROLLING PEBBLES, ISOFORM B"/>
    <property type="match status" value="1"/>
</dbReference>
<dbReference type="InterPro" id="IPR002110">
    <property type="entry name" value="Ankyrin_rpt"/>
</dbReference>
<dbReference type="SUPFAM" id="SSF46565">
    <property type="entry name" value="Chaperone J-domain"/>
    <property type="match status" value="1"/>
</dbReference>
<dbReference type="Proteomes" id="UP000663864">
    <property type="component" value="Unassembled WGS sequence"/>
</dbReference>
<feature type="repeat" description="ANK" evidence="3">
    <location>
        <begin position="145"/>
        <end position="177"/>
    </location>
</feature>
<dbReference type="PANTHER" id="PTHR24166:SF48">
    <property type="entry name" value="PROTEIN VAPYRIN"/>
    <property type="match status" value="1"/>
</dbReference>
<dbReference type="PROSITE" id="PS50076">
    <property type="entry name" value="DNAJ_2"/>
    <property type="match status" value="1"/>
</dbReference>
<dbReference type="SMART" id="SM00248">
    <property type="entry name" value="ANK"/>
    <property type="match status" value="4"/>
</dbReference>
<dbReference type="Pfam" id="PF12796">
    <property type="entry name" value="Ank_2"/>
    <property type="match status" value="2"/>
</dbReference>
<keyword evidence="2 3" id="KW-0040">ANK repeat</keyword>
<dbReference type="InterPro" id="IPR050889">
    <property type="entry name" value="Dendritic_Spine_Reg/Scaffold"/>
</dbReference>
<dbReference type="EMBL" id="CAJOBD010010881">
    <property type="protein sequence ID" value="CAF4159371.1"/>
    <property type="molecule type" value="Genomic_DNA"/>
</dbReference>
<evidence type="ECO:0000313" key="5">
    <source>
        <dbReference type="EMBL" id="CAF1204028.1"/>
    </source>
</evidence>
<dbReference type="SUPFAM" id="SSF48403">
    <property type="entry name" value="Ankyrin repeat"/>
    <property type="match status" value="1"/>
</dbReference>
<dbReference type="PROSITE" id="PS00636">
    <property type="entry name" value="DNAJ_1"/>
    <property type="match status" value="1"/>
</dbReference>
<dbReference type="PROSITE" id="PS50297">
    <property type="entry name" value="ANK_REP_REGION"/>
    <property type="match status" value="3"/>
</dbReference>
<feature type="domain" description="J" evidence="4">
    <location>
        <begin position="7"/>
        <end position="67"/>
    </location>
</feature>
<evidence type="ECO:0000259" key="4">
    <source>
        <dbReference type="PROSITE" id="PS50076"/>
    </source>
</evidence>
<evidence type="ECO:0000256" key="3">
    <source>
        <dbReference type="PROSITE-ProRule" id="PRU00023"/>
    </source>
</evidence>
<reference evidence="6" key="1">
    <citation type="submission" date="2021-02" db="EMBL/GenBank/DDBJ databases">
        <authorList>
            <person name="Nowell W R."/>
        </authorList>
    </citation>
    <scope>NUCLEOTIDE SEQUENCE</scope>
</reference>
<proteinExistence type="predicted"/>
<dbReference type="PROSITE" id="PS50088">
    <property type="entry name" value="ANK_REPEAT"/>
    <property type="match status" value="3"/>
</dbReference>
<evidence type="ECO:0000313" key="7">
    <source>
        <dbReference type="Proteomes" id="UP000663836"/>
    </source>
</evidence>
<dbReference type="InterPro" id="IPR001623">
    <property type="entry name" value="DnaJ_domain"/>
</dbReference>
<protein>
    <recommendedName>
        <fullName evidence="4">J domain-containing protein</fullName>
    </recommendedName>
</protein>